<sequence>MGLVLCFISATLLHVIQGQSLGPCSTSVPCSDPAASCNLLGLCECSKGYTAFEGACHADGDLHGTCSTKISCVEANTECDTKTTKKYANTECVAASGSCECTTGYKEDTGACVQAQLYMGSCNTTSQCSDPGAQCDMAAEQCVCKDGYTAFSSSDICWQDGTLNGTCSDVTGPMCNMENYMEDVLLQFLVSTPILLVTMFPVNANARQVGVLGGACSLTSACTTTNTECGSSRLCVCRSGYSQSSDNCKQDGTLHGACSGFVACADSNTECSLVSGTCQCATGFLEENGKCVETQLYLGSCNTTSPCSDPGAKCDMAAEQCVCKDGHTAFSSSDICWQDGTLNGTCFDATGPTCTVTHTTCHSTLQRCTCDNDYTPYDGKCRAVGVLDGACSLSLECTTTNTECGSSGLCVCRSGYSPNSGNCIQVGAIGSSCTVASNCLTNNSECGIADIPQSGGSLGNPCVNSACIDANAVCGSEEICICADGYKESGGVCEKDGIPTYVIVGIVLGAVAIAAVIGLGLLIYCLYSKSQQAIYKEEAKAPLPDEYMLDKTDAVPSRKPKLSALNATPREPLDITAIRRDAPAPLPAIRPLNGGATVPHVNHAPIVAQRPRDVYRGRRLLENEEMEAGLYKQKQRGDFNEYQPYKPWEKTPEKYNIAPNSSRKAKGHGRKNVHKEGGETVEEMEEKYQRRLRKLQRAKMRLLTALTLKSKQTNEKKNKKYESDDFEVSDAGTPDDSDEITEEQELERFKEKHWQKRRRMLGKARVGIMDTDRDGAPPYYVSGGGLNQYFYAPGRQQSRDITPHYVPDYEHLRGLTPNVYAPYGQMHMGNQN</sequence>
<protein>
    <recommendedName>
        <fullName evidence="4">EGF-like domain-containing protein</fullName>
    </recommendedName>
</protein>
<evidence type="ECO:0000256" key="1">
    <source>
        <dbReference type="SAM" id="MobiDB-lite"/>
    </source>
</evidence>
<feature type="region of interest" description="Disordered" evidence="1">
    <location>
        <begin position="713"/>
        <end position="740"/>
    </location>
</feature>
<feature type="signal peptide" evidence="3">
    <location>
        <begin position="1"/>
        <end position="18"/>
    </location>
</feature>
<keyword evidence="2" id="KW-0472">Membrane</keyword>
<feature type="domain" description="EGF-like" evidence="4">
    <location>
        <begin position="300"/>
        <end position="337"/>
    </location>
</feature>
<evidence type="ECO:0000256" key="2">
    <source>
        <dbReference type="SAM" id="Phobius"/>
    </source>
</evidence>
<feature type="domain" description="EGF-like" evidence="4">
    <location>
        <begin position="65"/>
        <end position="113"/>
    </location>
</feature>
<feature type="compositionally biased region" description="Basic and acidic residues" evidence="1">
    <location>
        <begin position="713"/>
        <end position="723"/>
    </location>
</feature>
<feature type="chain" id="PRO_5045779708" description="EGF-like domain-containing protein" evidence="3">
    <location>
        <begin position="19"/>
        <end position="832"/>
    </location>
</feature>
<keyword evidence="2" id="KW-1133">Transmembrane helix</keyword>
<dbReference type="InterPro" id="IPR000742">
    <property type="entry name" value="EGF"/>
</dbReference>
<accession>A0ABY7EFV9</accession>
<feature type="domain" description="EGF-like" evidence="4">
    <location>
        <begin position="390"/>
        <end position="424"/>
    </location>
</feature>
<reference evidence="5" key="1">
    <citation type="submission" date="2022-11" db="EMBL/GenBank/DDBJ databases">
        <title>Centuries of genome instability and evolution in soft-shell clam transmissible cancer (bioRxiv).</title>
        <authorList>
            <person name="Hart S.F.M."/>
            <person name="Yonemitsu M.A."/>
            <person name="Giersch R.M."/>
            <person name="Beal B.F."/>
            <person name="Arriagada G."/>
            <person name="Davis B.W."/>
            <person name="Ostrander E.A."/>
            <person name="Goff S.P."/>
            <person name="Metzger M.J."/>
        </authorList>
    </citation>
    <scope>NUCLEOTIDE SEQUENCE</scope>
    <source>
        <strain evidence="5">MELC-2E11</strain>
        <tissue evidence="5">Siphon/mantle</tissue>
    </source>
</reference>
<feature type="domain" description="EGF-like" evidence="4">
    <location>
        <begin position="215"/>
        <end position="249"/>
    </location>
</feature>
<feature type="domain" description="EGF-like" evidence="4">
    <location>
        <begin position="445"/>
        <end position="494"/>
    </location>
</feature>
<feature type="compositionally biased region" description="Basic residues" evidence="1">
    <location>
        <begin position="663"/>
        <end position="673"/>
    </location>
</feature>
<organism evidence="5 6">
    <name type="scientific">Mya arenaria</name>
    <name type="common">Soft-shell clam</name>
    <dbReference type="NCBI Taxonomy" id="6604"/>
    <lineage>
        <taxon>Eukaryota</taxon>
        <taxon>Metazoa</taxon>
        <taxon>Spiralia</taxon>
        <taxon>Lophotrochozoa</taxon>
        <taxon>Mollusca</taxon>
        <taxon>Bivalvia</taxon>
        <taxon>Autobranchia</taxon>
        <taxon>Heteroconchia</taxon>
        <taxon>Euheterodonta</taxon>
        <taxon>Imparidentia</taxon>
        <taxon>Neoheterodontei</taxon>
        <taxon>Myida</taxon>
        <taxon>Myoidea</taxon>
        <taxon>Myidae</taxon>
        <taxon>Mya</taxon>
    </lineage>
</organism>
<proteinExistence type="predicted"/>
<dbReference type="PANTHER" id="PTHR39069">
    <property type="entry name" value="ECDYSONE-INDUCIBLE GENE E1, ISOFORM A"/>
    <property type="match status" value="1"/>
</dbReference>
<dbReference type="Pfam" id="PF01683">
    <property type="entry name" value="EB"/>
    <property type="match status" value="1"/>
</dbReference>
<feature type="compositionally biased region" description="Acidic residues" evidence="1">
    <location>
        <begin position="724"/>
        <end position="740"/>
    </location>
</feature>
<evidence type="ECO:0000313" key="5">
    <source>
        <dbReference type="EMBL" id="WAR08900.1"/>
    </source>
</evidence>
<evidence type="ECO:0000259" key="4">
    <source>
        <dbReference type="SMART" id="SM00181"/>
    </source>
</evidence>
<dbReference type="Proteomes" id="UP001164746">
    <property type="component" value="Chromosome 6"/>
</dbReference>
<dbReference type="PANTHER" id="PTHR39069:SF8">
    <property type="entry name" value="FI17111P1"/>
    <property type="match status" value="1"/>
</dbReference>
<feature type="domain" description="EGF-like" evidence="4">
    <location>
        <begin position="121"/>
        <end position="168"/>
    </location>
</feature>
<evidence type="ECO:0000313" key="6">
    <source>
        <dbReference type="Proteomes" id="UP001164746"/>
    </source>
</evidence>
<keyword evidence="2" id="KW-0812">Transmembrane</keyword>
<dbReference type="InterPro" id="IPR006149">
    <property type="entry name" value="EB_dom"/>
</dbReference>
<feature type="region of interest" description="Disordered" evidence="1">
    <location>
        <begin position="651"/>
        <end position="684"/>
    </location>
</feature>
<dbReference type="EMBL" id="CP111017">
    <property type="protein sequence ID" value="WAR08900.1"/>
    <property type="molecule type" value="Genomic_DNA"/>
</dbReference>
<dbReference type="SMART" id="SM00181">
    <property type="entry name" value="EGF"/>
    <property type="match status" value="8"/>
</dbReference>
<gene>
    <name evidence="5" type="ORF">MAR_018858</name>
</gene>
<name>A0ABY7EFV9_MYAAR</name>
<feature type="domain" description="EGF-like" evidence="4">
    <location>
        <begin position="257"/>
        <end position="292"/>
    </location>
</feature>
<evidence type="ECO:0000256" key="3">
    <source>
        <dbReference type="SAM" id="SignalP"/>
    </source>
</evidence>
<feature type="domain" description="EGF-like" evidence="4">
    <location>
        <begin position="23"/>
        <end position="57"/>
    </location>
</feature>
<keyword evidence="3" id="KW-0732">Signal</keyword>
<feature type="transmembrane region" description="Helical" evidence="2">
    <location>
        <begin position="501"/>
        <end position="527"/>
    </location>
</feature>
<keyword evidence="6" id="KW-1185">Reference proteome</keyword>